<dbReference type="Gene3D" id="2.60.40.1960">
    <property type="match status" value="1"/>
</dbReference>
<dbReference type="CDD" id="cd05471">
    <property type="entry name" value="pepsin_like"/>
    <property type="match status" value="1"/>
</dbReference>
<dbReference type="AlphaFoldDB" id="A0A915CNG2"/>
<proteinExistence type="inferred from homology"/>
<evidence type="ECO:0000259" key="2">
    <source>
        <dbReference type="Pfam" id="PF00026"/>
    </source>
</evidence>
<dbReference type="GO" id="GO:0005764">
    <property type="term" value="C:lysosome"/>
    <property type="evidence" value="ECO:0007669"/>
    <property type="project" value="TreeGrafter"/>
</dbReference>
<dbReference type="InterPro" id="IPR033121">
    <property type="entry name" value="PEPTIDASE_A1"/>
</dbReference>
<protein>
    <submittedName>
        <fullName evidence="4">Peptidase A1 domain-containing protein</fullName>
    </submittedName>
</protein>
<dbReference type="InterPro" id="IPR001461">
    <property type="entry name" value="Aspartic_peptidase_A1"/>
</dbReference>
<dbReference type="Proteomes" id="UP000887574">
    <property type="component" value="Unplaced"/>
</dbReference>
<accession>A0A915CNG2</accession>
<feature type="domain" description="Peptidase A1" evidence="2">
    <location>
        <begin position="30"/>
        <end position="168"/>
    </location>
</feature>
<organism evidence="3 4">
    <name type="scientific">Ditylenchus dipsaci</name>
    <dbReference type="NCBI Taxonomy" id="166011"/>
    <lineage>
        <taxon>Eukaryota</taxon>
        <taxon>Metazoa</taxon>
        <taxon>Ecdysozoa</taxon>
        <taxon>Nematoda</taxon>
        <taxon>Chromadorea</taxon>
        <taxon>Rhabditida</taxon>
        <taxon>Tylenchina</taxon>
        <taxon>Tylenchomorpha</taxon>
        <taxon>Sphaerularioidea</taxon>
        <taxon>Anguinidae</taxon>
        <taxon>Anguininae</taxon>
        <taxon>Ditylenchus</taxon>
    </lineage>
</organism>
<dbReference type="InterPro" id="IPR021109">
    <property type="entry name" value="Peptidase_aspartic_dom_sf"/>
</dbReference>
<dbReference type="PANTHER" id="PTHR47966:SF8">
    <property type="entry name" value="ASPARTIC PROTEASE 1-RELATED"/>
    <property type="match status" value="1"/>
</dbReference>
<keyword evidence="3" id="KW-1185">Reference proteome</keyword>
<dbReference type="GO" id="GO:0004190">
    <property type="term" value="F:aspartic-type endopeptidase activity"/>
    <property type="evidence" value="ECO:0007669"/>
    <property type="project" value="InterPro"/>
</dbReference>
<reference evidence="4" key="1">
    <citation type="submission" date="2022-11" db="UniProtKB">
        <authorList>
            <consortium name="WormBaseParasite"/>
        </authorList>
    </citation>
    <scope>IDENTIFICATION</scope>
</reference>
<name>A0A915CNG2_9BILA</name>
<dbReference type="GO" id="GO:0006508">
    <property type="term" value="P:proteolysis"/>
    <property type="evidence" value="ECO:0007669"/>
    <property type="project" value="InterPro"/>
</dbReference>
<dbReference type="Pfam" id="PF00026">
    <property type="entry name" value="Asp"/>
    <property type="match status" value="1"/>
</dbReference>
<dbReference type="SUPFAM" id="SSF50630">
    <property type="entry name" value="Acid proteases"/>
    <property type="match status" value="1"/>
</dbReference>
<evidence type="ECO:0000313" key="3">
    <source>
        <dbReference type="Proteomes" id="UP000887574"/>
    </source>
</evidence>
<sequence>MGHQESNSISAFVLYLASSSYVKQDGNFTSSGTGYIGSDIVNINGLSTNMTFGIVDKIPYQYSDVPINGSFGLHLSASKNNITSAAKQIVEKLDKPVITVFQNRTLAGNGHAQLTFGSEDSIYCEKNSGYVPILNTDYRNSFAYQFHLSTASATVDNSEISVELNSTVYTDFGGDDIWFTLNIGEKGNTKELVLTGADYIEYDQAFRACYLTAQSSPDIGAHLFLGRSFLKNHCFTYNVNEKTIAFSKAKNI</sequence>
<evidence type="ECO:0000256" key="1">
    <source>
        <dbReference type="ARBA" id="ARBA00007447"/>
    </source>
</evidence>
<comment type="similarity">
    <text evidence="1">Belongs to the peptidase A1 family.</text>
</comment>
<dbReference type="InterPro" id="IPR034164">
    <property type="entry name" value="Pepsin-like_dom"/>
</dbReference>
<evidence type="ECO:0000313" key="4">
    <source>
        <dbReference type="WBParaSite" id="jg10859"/>
    </source>
</evidence>
<dbReference type="WBParaSite" id="jg10859">
    <property type="protein sequence ID" value="jg10859"/>
    <property type="gene ID" value="jg10859"/>
</dbReference>
<dbReference type="Gene3D" id="2.40.70.10">
    <property type="entry name" value="Acid Proteases"/>
    <property type="match status" value="3"/>
</dbReference>
<dbReference type="PANTHER" id="PTHR47966">
    <property type="entry name" value="BETA-SITE APP-CLEAVING ENZYME, ISOFORM A-RELATED"/>
    <property type="match status" value="1"/>
</dbReference>